<keyword evidence="4" id="KW-1185">Reference proteome</keyword>
<dbReference type="PANTHER" id="PTHR45651">
    <property type="entry name" value="CYCLIC NUCLEOTIDE-GATED ION CHANNEL 15-RELATED-RELATED"/>
    <property type="match status" value="1"/>
</dbReference>
<keyword evidence="2" id="KW-1133">Transmembrane helix</keyword>
<evidence type="ECO:0000313" key="3">
    <source>
        <dbReference type="EMBL" id="KAJ6760106.1"/>
    </source>
</evidence>
<keyword evidence="1" id="KW-0813">Transport</keyword>
<dbReference type="GO" id="GO:0016020">
    <property type="term" value="C:membrane"/>
    <property type="evidence" value="ECO:0007669"/>
    <property type="project" value="UniProtKB-SubCell"/>
</dbReference>
<reference evidence="3" key="2">
    <citation type="journal article" date="2023" name="Int. J. Mol. Sci.">
        <title>De Novo Assembly and Annotation of 11 Diverse Shrub Willow (Salix) Genomes Reveals Novel Gene Organization in Sex-Linked Regions.</title>
        <authorList>
            <person name="Hyden B."/>
            <person name="Feng K."/>
            <person name="Yates T.B."/>
            <person name="Jawdy S."/>
            <person name="Cereghino C."/>
            <person name="Smart L.B."/>
            <person name="Muchero W."/>
        </authorList>
    </citation>
    <scope>NUCLEOTIDE SEQUENCE</scope>
    <source>
        <tissue evidence="3">Shoot tip</tissue>
    </source>
</reference>
<sequence length="188" mass="21641">MQIIVLVLLPKGLGTSGANYAKNLLRAVIPVQYIPRLFRFIPLLIGQSPNGFIFETALANFFINLFTVVLSGHIIGLCWYLFGFQRVNQCLRDACRDSGYLDDCKKFIDCGRLKNAIEEHTQSHREKYHHQIHIFIILGIPANQYSCWKPNTELFCLGNPIYHSHNWNWPLALCFSHRKHAELPSSSR</sequence>
<name>A0A9Q1A6X1_SALPP</name>
<dbReference type="Proteomes" id="UP001151532">
    <property type="component" value="Chromosome 15Z"/>
</dbReference>
<evidence type="ECO:0000256" key="1">
    <source>
        <dbReference type="ARBA" id="ARBA00023303"/>
    </source>
</evidence>
<dbReference type="OrthoDB" id="1735427at2759"/>
<dbReference type="EMBL" id="JAPFFK010000006">
    <property type="protein sequence ID" value="KAJ6760106.1"/>
    <property type="molecule type" value="Genomic_DNA"/>
</dbReference>
<keyword evidence="2" id="KW-0812">Transmembrane</keyword>
<keyword evidence="1" id="KW-0407">Ion channel</keyword>
<feature type="transmembrane region" description="Helical" evidence="2">
    <location>
        <begin position="57"/>
        <end position="82"/>
    </location>
</feature>
<evidence type="ECO:0000256" key="2">
    <source>
        <dbReference type="SAM" id="Phobius"/>
    </source>
</evidence>
<keyword evidence="2" id="KW-0472">Membrane</keyword>
<keyword evidence="1" id="KW-0406">Ion transport</keyword>
<dbReference type="AlphaFoldDB" id="A0A9Q1A6X1"/>
<reference evidence="3" key="1">
    <citation type="submission" date="2022-11" db="EMBL/GenBank/DDBJ databases">
        <authorList>
            <person name="Hyden B.L."/>
            <person name="Feng K."/>
            <person name="Yates T."/>
            <person name="Jawdy S."/>
            <person name="Smart L.B."/>
            <person name="Muchero W."/>
        </authorList>
    </citation>
    <scope>NUCLEOTIDE SEQUENCE</scope>
    <source>
        <tissue evidence="3">Shoot tip</tissue>
    </source>
</reference>
<proteinExistence type="predicted"/>
<comment type="caution">
    <text evidence="3">The sequence shown here is derived from an EMBL/GenBank/DDBJ whole genome shotgun (WGS) entry which is preliminary data.</text>
</comment>
<gene>
    <name evidence="3" type="ORF">OIU79_025053</name>
</gene>
<organism evidence="3 4">
    <name type="scientific">Salix purpurea</name>
    <name type="common">Purple osier willow</name>
    <dbReference type="NCBI Taxonomy" id="77065"/>
    <lineage>
        <taxon>Eukaryota</taxon>
        <taxon>Viridiplantae</taxon>
        <taxon>Streptophyta</taxon>
        <taxon>Embryophyta</taxon>
        <taxon>Tracheophyta</taxon>
        <taxon>Spermatophyta</taxon>
        <taxon>Magnoliopsida</taxon>
        <taxon>eudicotyledons</taxon>
        <taxon>Gunneridae</taxon>
        <taxon>Pentapetalae</taxon>
        <taxon>rosids</taxon>
        <taxon>fabids</taxon>
        <taxon>Malpighiales</taxon>
        <taxon>Salicaceae</taxon>
        <taxon>Saliceae</taxon>
        <taxon>Salix</taxon>
    </lineage>
</organism>
<accession>A0A9Q1A6X1</accession>
<dbReference type="GO" id="GO:0034220">
    <property type="term" value="P:monoatomic ion transmembrane transport"/>
    <property type="evidence" value="ECO:0007669"/>
    <property type="project" value="UniProtKB-KW"/>
</dbReference>
<evidence type="ECO:0000313" key="4">
    <source>
        <dbReference type="Proteomes" id="UP001151532"/>
    </source>
</evidence>
<protein>
    <submittedName>
        <fullName evidence="3">CYCLIC NUCLEOTIDE-GATED CATION CHANNEL PROTEIN</fullName>
    </submittedName>
</protein>
<dbReference type="PANTHER" id="PTHR45651:SF11">
    <property type="entry name" value="CYCLIC NUCLEOTIDE-GATED ION CHANNEL 20, CHLOROPLASTIC-RELATED"/>
    <property type="match status" value="1"/>
</dbReference>